<comment type="caution">
    <text evidence="2">The sequence shown here is derived from an EMBL/GenBank/DDBJ whole genome shotgun (WGS) entry which is preliminary data.</text>
</comment>
<accession>A0A1F6M718</accession>
<protein>
    <submittedName>
        <fullName evidence="2">Uncharacterized protein</fullName>
    </submittedName>
</protein>
<dbReference type="Proteomes" id="UP000176282">
    <property type="component" value="Unassembled WGS sequence"/>
</dbReference>
<dbReference type="AlphaFoldDB" id="A0A1F6M718"/>
<feature type="transmembrane region" description="Helical" evidence="1">
    <location>
        <begin position="34"/>
        <end position="54"/>
    </location>
</feature>
<evidence type="ECO:0000256" key="1">
    <source>
        <dbReference type="SAM" id="Phobius"/>
    </source>
</evidence>
<keyword evidence="1" id="KW-1133">Transmembrane helix</keyword>
<evidence type="ECO:0000313" key="2">
    <source>
        <dbReference type="EMBL" id="OGH67447.1"/>
    </source>
</evidence>
<sequence>MFSEVNDVLIARRKVGQEVNTATGTPHKMTLGEILIVVIAYGLFWWLLAARVVGSRIGWRCTWKLERPAMSRADLLSKITQTYLAQVFPLASNPGACAKGQVPTPISVFEHVDQAGQIWRCLVYRNAHQDTSFKPSAKPGHYGVAVFYADNQSDPNTGWILLRKVGWNRGPGQWCGAWRAVHYADNRVTPFDGRAIDLDALRRARGDQAYIDRVDADVE</sequence>
<dbReference type="STRING" id="1798680.A3J66_02695"/>
<keyword evidence="1" id="KW-0472">Membrane</keyword>
<organism evidence="2 3">
    <name type="scientific">Candidatus Magasanikbacteria bacterium RIFCSPHIGHO2_02_FULL_47_14</name>
    <dbReference type="NCBI Taxonomy" id="1798680"/>
    <lineage>
        <taxon>Bacteria</taxon>
        <taxon>Candidatus Magasanikiibacteriota</taxon>
    </lineage>
</organism>
<proteinExistence type="predicted"/>
<evidence type="ECO:0000313" key="3">
    <source>
        <dbReference type="Proteomes" id="UP000176282"/>
    </source>
</evidence>
<reference evidence="2 3" key="1">
    <citation type="journal article" date="2016" name="Nat. Commun.">
        <title>Thousands of microbial genomes shed light on interconnected biogeochemical processes in an aquifer system.</title>
        <authorList>
            <person name="Anantharaman K."/>
            <person name="Brown C.T."/>
            <person name="Hug L.A."/>
            <person name="Sharon I."/>
            <person name="Castelle C.J."/>
            <person name="Probst A.J."/>
            <person name="Thomas B.C."/>
            <person name="Singh A."/>
            <person name="Wilkins M.J."/>
            <person name="Karaoz U."/>
            <person name="Brodie E.L."/>
            <person name="Williams K.H."/>
            <person name="Hubbard S.S."/>
            <person name="Banfield J.F."/>
        </authorList>
    </citation>
    <scope>NUCLEOTIDE SEQUENCE [LARGE SCALE GENOMIC DNA]</scope>
</reference>
<name>A0A1F6M718_9BACT</name>
<gene>
    <name evidence="2" type="ORF">A3J66_02695</name>
</gene>
<dbReference type="EMBL" id="MFQB01000033">
    <property type="protein sequence ID" value="OGH67447.1"/>
    <property type="molecule type" value="Genomic_DNA"/>
</dbReference>
<keyword evidence="1" id="KW-0812">Transmembrane</keyword>